<dbReference type="SUPFAM" id="SSF46955">
    <property type="entry name" value="Putative DNA-binding domain"/>
    <property type="match status" value="1"/>
</dbReference>
<dbReference type="AlphaFoldDB" id="A0A2K8KIV5"/>
<sequence>MPHASTVWVSVDEIALRFGVSRNTVWRWSRTSENKFPNPVRLTPRVTRWRLADIERFEKALAGASSP</sequence>
<dbReference type="EMBL" id="CP024899">
    <property type="protein sequence ID" value="ATX67685.1"/>
    <property type="molecule type" value="Genomic_DNA"/>
</dbReference>
<keyword evidence="2" id="KW-1185">Reference proteome</keyword>
<gene>
    <name evidence="1" type="ORF">BG454_04805</name>
</gene>
<protein>
    <submittedName>
        <fullName evidence="1">AlpA family phage regulatory protein</fullName>
    </submittedName>
</protein>
<dbReference type="Proteomes" id="UP000228948">
    <property type="component" value="Chromosome"/>
</dbReference>
<dbReference type="KEGG" id="rbg:BG454_04805"/>
<proteinExistence type="predicted"/>
<evidence type="ECO:0000313" key="2">
    <source>
        <dbReference type="Proteomes" id="UP000228948"/>
    </source>
</evidence>
<dbReference type="STRING" id="441209.GCA_001870665_03695"/>
<dbReference type="Pfam" id="PF05930">
    <property type="entry name" value="Phage_AlpA"/>
    <property type="match status" value="1"/>
</dbReference>
<dbReference type="InterPro" id="IPR010260">
    <property type="entry name" value="AlpA"/>
</dbReference>
<dbReference type="OrthoDB" id="8452166at2"/>
<accession>A0A2K8KIV5</accession>
<reference evidence="1 2" key="1">
    <citation type="submission" date="2017-11" db="EMBL/GenBank/DDBJ databases">
        <title>Revised Sequence and Annotation of the Rhodobaca barguzinensis strain alga05 Genome.</title>
        <authorList>
            <person name="Kopejtka K."/>
            <person name="Tomasch J.M."/>
            <person name="Bunk B."/>
            <person name="Koblizek M."/>
        </authorList>
    </citation>
    <scope>NUCLEOTIDE SEQUENCE [LARGE SCALE GENOMIC DNA]</scope>
    <source>
        <strain evidence="2">alga05</strain>
    </source>
</reference>
<organism evidence="1 2">
    <name type="scientific">Roseinatronobacter bogoriensis subsp. barguzinensis</name>
    <dbReference type="NCBI Taxonomy" id="441209"/>
    <lineage>
        <taxon>Bacteria</taxon>
        <taxon>Pseudomonadati</taxon>
        <taxon>Pseudomonadota</taxon>
        <taxon>Alphaproteobacteria</taxon>
        <taxon>Rhodobacterales</taxon>
        <taxon>Paracoccaceae</taxon>
        <taxon>Roseinatronobacter</taxon>
    </lineage>
</organism>
<dbReference type="InterPro" id="IPR009061">
    <property type="entry name" value="DNA-bd_dom_put_sf"/>
</dbReference>
<name>A0A2K8KIV5_9RHOB</name>
<evidence type="ECO:0000313" key="1">
    <source>
        <dbReference type="EMBL" id="ATX67685.1"/>
    </source>
</evidence>